<evidence type="ECO:0000313" key="3">
    <source>
        <dbReference type="EMBL" id="OOF36125.1"/>
    </source>
</evidence>
<dbReference type="PANTHER" id="PTHR33799:SF1">
    <property type="entry name" value="PTS SYSTEM MANNOSE-SPECIFIC EIIAB COMPONENT-RELATED"/>
    <property type="match status" value="1"/>
</dbReference>
<dbReference type="Gene3D" id="3.40.50.510">
    <property type="entry name" value="Phosphotransferase system, mannose-type IIA component"/>
    <property type="match status" value="1"/>
</dbReference>
<dbReference type="Proteomes" id="UP000189437">
    <property type="component" value="Unassembled WGS sequence"/>
</dbReference>
<dbReference type="InterPro" id="IPR036662">
    <property type="entry name" value="PTS_EIIA_man-typ_sf"/>
</dbReference>
<accession>A0A1V3I8Q0</accession>
<feature type="domain" description="PTS EIIA type-4" evidence="2">
    <location>
        <begin position="4"/>
        <end position="125"/>
    </location>
</feature>
<proteinExistence type="predicted"/>
<evidence type="ECO:0000256" key="1">
    <source>
        <dbReference type="ARBA" id="ARBA00022679"/>
    </source>
</evidence>
<dbReference type="InterPro" id="IPR004701">
    <property type="entry name" value="PTS_EIIA_man-typ"/>
</dbReference>
<dbReference type="RefSeq" id="WP_077427379.1">
    <property type="nucleotide sequence ID" value="NZ_MLHH01000014.1"/>
</dbReference>
<dbReference type="GO" id="GO:0016740">
    <property type="term" value="F:transferase activity"/>
    <property type="evidence" value="ECO:0007669"/>
    <property type="project" value="UniProtKB-KW"/>
</dbReference>
<dbReference type="AlphaFoldDB" id="A0A1V3I8Q0"/>
<sequence length="143" mass="15938">MSKEIALMLMSHGNFAKAAIESAELIVGKQTNFETLSIFTVDNVSHLKQELQEKIASLDTQSGLIFLTDILGGTPMNLASHLLTKENILVCCGLNLPLLLDVLMNRDLPFDEMKSLIQTAYQNGLTIRDFNDLQKQEDEDDLL</sequence>
<dbReference type="PROSITE" id="PS51096">
    <property type="entry name" value="PTS_EIIA_TYPE_4"/>
    <property type="match status" value="1"/>
</dbReference>
<dbReference type="SUPFAM" id="SSF53062">
    <property type="entry name" value="PTS system fructose IIA component-like"/>
    <property type="match status" value="1"/>
</dbReference>
<dbReference type="PANTHER" id="PTHR33799">
    <property type="entry name" value="PTS PERMEASE-RELATED-RELATED"/>
    <property type="match status" value="1"/>
</dbReference>
<evidence type="ECO:0000259" key="2">
    <source>
        <dbReference type="PROSITE" id="PS51096"/>
    </source>
</evidence>
<evidence type="ECO:0000313" key="4">
    <source>
        <dbReference type="Proteomes" id="UP000189437"/>
    </source>
</evidence>
<reference evidence="3 4" key="1">
    <citation type="submission" date="2016-10" db="EMBL/GenBank/DDBJ databases">
        <title>Rodentibacter gen. nov. and new species.</title>
        <authorList>
            <person name="Christensen H."/>
        </authorList>
    </citation>
    <scope>NUCLEOTIDE SEQUENCE [LARGE SCALE GENOMIC DNA]</scope>
    <source>
        <strain evidence="3 4">Ac69</strain>
    </source>
</reference>
<keyword evidence="1" id="KW-0808">Transferase</keyword>
<name>A0A1V3I8Q0_9PAST</name>
<organism evidence="3 4">
    <name type="scientific">Rodentibacter heidelbergensis</name>
    <dbReference type="NCBI Taxonomy" id="1908258"/>
    <lineage>
        <taxon>Bacteria</taxon>
        <taxon>Pseudomonadati</taxon>
        <taxon>Pseudomonadota</taxon>
        <taxon>Gammaproteobacteria</taxon>
        <taxon>Pasteurellales</taxon>
        <taxon>Pasteurellaceae</taxon>
        <taxon>Rodentibacter</taxon>
    </lineage>
</organism>
<protein>
    <submittedName>
        <fullName evidence="3">PTS beta-glucoside transporter subunit IIA</fullName>
    </submittedName>
</protein>
<dbReference type="Pfam" id="PF03610">
    <property type="entry name" value="EIIA-man"/>
    <property type="match status" value="1"/>
</dbReference>
<gene>
    <name evidence="3" type="ORF">BKK48_06740</name>
</gene>
<dbReference type="EMBL" id="MLHH01000014">
    <property type="protein sequence ID" value="OOF36125.1"/>
    <property type="molecule type" value="Genomic_DNA"/>
</dbReference>
<dbReference type="GO" id="GO:0009401">
    <property type="term" value="P:phosphoenolpyruvate-dependent sugar phosphotransferase system"/>
    <property type="evidence" value="ECO:0007669"/>
    <property type="project" value="InterPro"/>
</dbReference>
<dbReference type="InterPro" id="IPR051471">
    <property type="entry name" value="Bacterial_PTS_sugar_comp"/>
</dbReference>
<comment type="caution">
    <text evidence="3">The sequence shown here is derived from an EMBL/GenBank/DDBJ whole genome shotgun (WGS) entry which is preliminary data.</text>
</comment>
<dbReference type="GO" id="GO:0016020">
    <property type="term" value="C:membrane"/>
    <property type="evidence" value="ECO:0007669"/>
    <property type="project" value="InterPro"/>
</dbReference>
<keyword evidence="4" id="KW-1185">Reference proteome</keyword>
<dbReference type="OrthoDB" id="3183705at2"/>
<dbReference type="STRING" id="1908258.BKK48_06740"/>